<feature type="region of interest" description="Disordered" evidence="2">
    <location>
        <begin position="99"/>
        <end position="131"/>
    </location>
</feature>
<dbReference type="AlphaFoldDB" id="A0A1X2GVH9"/>
<keyword evidence="5" id="KW-1185">Reference proteome</keyword>
<proteinExistence type="predicted"/>
<dbReference type="EMBL" id="MCGT01000002">
    <property type="protein sequence ID" value="ORX62006.1"/>
    <property type="molecule type" value="Genomic_DNA"/>
</dbReference>
<evidence type="ECO:0000313" key="4">
    <source>
        <dbReference type="EMBL" id="ORX62006.1"/>
    </source>
</evidence>
<evidence type="ECO:0000256" key="1">
    <source>
        <dbReference type="PROSITE-ProRule" id="PRU00042"/>
    </source>
</evidence>
<accession>A0A1X2GVH9</accession>
<reference evidence="4 5" key="1">
    <citation type="submission" date="2016-07" db="EMBL/GenBank/DDBJ databases">
        <title>Pervasive Adenine N6-methylation of Active Genes in Fungi.</title>
        <authorList>
            <consortium name="DOE Joint Genome Institute"/>
            <person name="Mondo S.J."/>
            <person name="Dannebaum R.O."/>
            <person name="Kuo R.C."/>
            <person name="Labutti K."/>
            <person name="Haridas S."/>
            <person name="Kuo A."/>
            <person name="Salamov A."/>
            <person name="Ahrendt S.R."/>
            <person name="Lipzen A."/>
            <person name="Sullivan W."/>
            <person name="Andreopoulos W.B."/>
            <person name="Clum A."/>
            <person name="Lindquist E."/>
            <person name="Daum C."/>
            <person name="Ramamoorthy G.K."/>
            <person name="Gryganskyi A."/>
            <person name="Culley D."/>
            <person name="Magnuson J.K."/>
            <person name="James T.Y."/>
            <person name="O'Malley M.A."/>
            <person name="Stajich J.E."/>
            <person name="Spatafora J.W."/>
            <person name="Visel A."/>
            <person name="Grigoriev I.V."/>
        </authorList>
    </citation>
    <scope>NUCLEOTIDE SEQUENCE [LARGE SCALE GENOMIC DNA]</scope>
    <source>
        <strain evidence="4 5">NRRL 3301</strain>
    </source>
</reference>
<keyword evidence="1" id="KW-0863">Zinc-finger</keyword>
<keyword evidence="1" id="KW-0479">Metal-binding</keyword>
<dbReference type="PROSITE" id="PS50157">
    <property type="entry name" value="ZINC_FINGER_C2H2_2"/>
    <property type="match status" value="1"/>
</dbReference>
<dbReference type="InterPro" id="IPR013087">
    <property type="entry name" value="Znf_C2H2_type"/>
</dbReference>
<evidence type="ECO:0000256" key="2">
    <source>
        <dbReference type="SAM" id="MobiDB-lite"/>
    </source>
</evidence>
<comment type="caution">
    <text evidence="4">The sequence shown here is derived from an EMBL/GenBank/DDBJ whole genome shotgun (WGS) entry which is preliminary data.</text>
</comment>
<gene>
    <name evidence="4" type="ORF">DM01DRAFT_1276582</name>
</gene>
<protein>
    <recommendedName>
        <fullName evidence="3">C2H2-type domain-containing protein</fullName>
    </recommendedName>
</protein>
<evidence type="ECO:0000313" key="5">
    <source>
        <dbReference type="Proteomes" id="UP000242146"/>
    </source>
</evidence>
<feature type="non-terminal residue" evidence="4">
    <location>
        <position position="131"/>
    </location>
</feature>
<organism evidence="4 5">
    <name type="scientific">Hesseltinella vesiculosa</name>
    <dbReference type="NCBI Taxonomy" id="101127"/>
    <lineage>
        <taxon>Eukaryota</taxon>
        <taxon>Fungi</taxon>
        <taxon>Fungi incertae sedis</taxon>
        <taxon>Mucoromycota</taxon>
        <taxon>Mucoromycotina</taxon>
        <taxon>Mucoromycetes</taxon>
        <taxon>Mucorales</taxon>
        <taxon>Cunninghamellaceae</taxon>
        <taxon>Hesseltinella</taxon>
    </lineage>
</organism>
<dbReference type="GO" id="GO:0008270">
    <property type="term" value="F:zinc ion binding"/>
    <property type="evidence" value="ECO:0007669"/>
    <property type="project" value="UniProtKB-KW"/>
</dbReference>
<name>A0A1X2GVH9_9FUNG</name>
<evidence type="ECO:0000259" key="3">
    <source>
        <dbReference type="PROSITE" id="PS50157"/>
    </source>
</evidence>
<keyword evidence="1" id="KW-0862">Zinc</keyword>
<feature type="compositionally biased region" description="Polar residues" evidence="2">
    <location>
        <begin position="107"/>
        <end position="131"/>
    </location>
</feature>
<sequence>MSQPNPTLIYMTYRCFYDEKCNKEYSAAQWLREHLKSKHDFVFPSQMTKGRRRCSEQFVIVPKSCKHAQQHFSCPGCTTCHFADLNDLDSHFRVVHGDLLPDHDQENTPISSSSGQDESVTPSTIDYSNNL</sequence>
<dbReference type="Proteomes" id="UP000242146">
    <property type="component" value="Unassembled WGS sequence"/>
</dbReference>
<feature type="domain" description="C2H2-type" evidence="3">
    <location>
        <begin position="13"/>
        <end position="44"/>
    </location>
</feature>